<keyword evidence="1" id="KW-1133">Transmembrane helix</keyword>
<feature type="transmembrane region" description="Helical" evidence="1">
    <location>
        <begin position="61"/>
        <end position="87"/>
    </location>
</feature>
<organism evidence="2 3">
    <name type="scientific">Nonomuraea spiralis</name>
    <dbReference type="NCBI Taxonomy" id="46182"/>
    <lineage>
        <taxon>Bacteria</taxon>
        <taxon>Bacillati</taxon>
        <taxon>Actinomycetota</taxon>
        <taxon>Actinomycetes</taxon>
        <taxon>Streptosporangiales</taxon>
        <taxon>Streptosporangiaceae</taxon>
        <taxon>Nonomuraea</taxon>
    </lineage>
</organism>
<dbReference type="Proteomes" id="UP001589647">
    <property type="component" value="Unassembled WGS sequence"/>
</dbReference>
<feature type="transmembrane region" description="Helical" evidence="1">
    <location>
        <begin position="36"/>
        <end position="54"/>
    </location>
</feature>
<dbReference type="RefSeq" id="WP_189649491.1">
    <property type="nucleotide sequence ID" value="NZ_BMRC01000010.1"/>
</dbReference>
<keyword evidence="3" id="KW-1185">Reference proteome</keyword>
<feature type="transmembrane region" description="Helical" evidence="1">
    <location>
        <begin position="99"/>
        <end position="119"/>
    </location>
</feature>
<dbReference type="EMBL" id="JBHMEI010000030">
    <property type="protein sequence ID" value="MFB9205730.1"/>
    <property type="molecule type" value="Genomic_DNA"/>
</dbReference>
<feature type="transmembrane region" description="Helical" evidence="1">
    <location>
        <begin position="178"/>
        <end position="198"/>
    </location>
</feature>
<evidence type="ECO:0000256" key="1">
    <source>
        <dbReference type="SAM" id="Phobius"/>
    </source>
</evidence>
<protein>
    <submittedName>
        <fullName evidence="2">Uncharacterized protein</fullName>
    </submittedName>
</protein>
<accession>A0ABV5IP93</accession>
<sequence length="211" mass="22672">MRRWLWLAPAVLGAAAATLIMVILPADRTLDNPLEALWKVSPLVFAVLAVAGFPRRPGLGMALVCALVVGYMGVLDTVNVLHIFAYAESADQKAAFPELYQFMIFMNAFTVLAALFAYRLGGARSDRVLKVGLAGILIIISGLNDLGMWLLGDWPDGRPAVLTWASHIAVFVGGPPSVAVAVIFCVVHFVLAGIVLALPVRRWLDRLVPAA</sequence>
<evidence type="ECO:0000313" key="2">
    <source>
        <dbReference type="EMBL" id="MFB9205730.1"/>
    </source>
</evidence>
<keyword evidence="1" id="KW-0812">Transmembrane</keyword>
<evidence type="ECO:0000313" key="3">
    <source>
        <dbReference type="Proteomes" id="UP001589647"/>
    </source>
</evidence>
<reference evidence="2 3" key="1">
    <citation type="submission" date="2024-09" db="EMBL/GenBank/DDBJ databases">
        <authorList>
            <person name="Sun Q."/>
            <person name="Mori K."/>
        </authorList>
    </citation>
    <scope>NUCLEOTIDE SEQUENCE [LARGE SCALE GENOMIC DNA]</scope>
    <source>
        <strain evidence="2 3">CCM 3426</strain>
    </source>
</reference>
<proteinExistence type="predicted"/>
<feature type="transmembrane region" description="Helical" evidence="1">
    <location>
        <begin position="5"/>
        <end position="24"/>
    </location>
</feature>
<name>A0ABV5IP93_9ACTN</name>
<comment type="caution">
    <text evidence="2">The sequence shown here is derived from an EMBL/GenBank/DDBJ whole genome shotgun (WGS) entry which is preliminary data.</text>
</comment>
<gene>
    <name evidence="2" type="ORF">ACFFV7_31355</name>
</gene>
<feature type="transmembrane region" description="Helical" evidence="1">
    <location>
        <begin position="131"/>
        <end position="151"/>
    </location>
</feature>
<keyword evidence="1" id="KW-0472">Membrane</keyword>